<dbReference type="SUPFAM" id="SSF55811">
    <property type="entry name" value="Nudix"/>
    <property type="match status" value="1"/>
</dbReference>
<keyword evidence="1" id="KW-0378">Hydrolase</keyword>
<reference evidence="3" key="1">
    <citation type="submission" date="2020-03" db="EMBL/GenBank/DDBJ databases">
        <title>The deep terrestrial virosphere.</title>
        <authorList>
            <person name="Holmfeldt K."/>
            <person name="Nilsson E."/>
            <person name="Simone D."/>
            <person name="Lopez-Fernandez M."/>
            <person name="Wu X."/>
            <person name="de Brujin I."/>
            <person name="Lundin D."/>
            <person name="Andersson A."/>
            <person name="Bertilsson S."/>
            <person name="Dopson M."/>
        </authorList>
    </citation>
    <scope>NUCLEOTIDE SEQUENCE</scope>
    <source>
        <strain evidence="3">MM415B01480</strain>
    </source>
</reference>
<dbReference type="PANTHER" id="PTHR43222">
    <property type="entry name" value="NUDIX HYDROLASE 23"/>
    <property type="match status" value="1"/>
</dbReference>
<dbReference type="PROSITE" id="PS00893">
    <property type="entry name" value="NUDIX_BOX"/>
    <property type="match status" value="1"/>
</dbReference>
<name>A0A6M3ILC8_9ZZZZ</name>
<dbReference type="Pfam" id="PF00293">
    <property type="entry name" value="NUDIX"/>
    <property type="match status" value="1"/>
</dbReference>
<organism evidence="3">
    <name type="scientific">viral metagenome</name>
    <dbReference type="NCBI Taxonomy" id="1070528"/>
    <lineage>
        <taxon>unclassified sequences</taxon>
        <taxon>metagenomes</taxon>
        <taxon>organismal metagenomes</taxon>
    </lineage>
</organism>
<dbReference type="AlphaFoldDB" id="A0A6M3ILC8"/>
<dbReference type="Gene3D" id="3.90.79.10">
    <property type="entry name" value="Nucleoside Triphosphate Pyrophosphohydrolase"/>
    <property type="match status" value="1"/>
</dbReference>
<dbReference type="InterPro" id="IPR020084">
    <property type="entry name" value="NUDIX_hydrolase_CS"/>
</dbReference>
<feature type="domain" description="Nudix hydrolase" evidence="2">
    <location>
        <begin position="1"/>
        <end position="127"/>
    </location>
</feature>
<proteinExistence type="predicted"/>
<dbReference type="InterPro" id="IPR015797">
    <property type="entry name" value="NUDIX_hydrolase-like_dom_sf"/>
</dbReference>
<dbReference type="PANTHER" id="PTHR43222:SF2">
    <property type="entry name" value="NUDIX HYDROLASE 23, CHLOROPLASTIC"/>
    <property type="match status" value="1"/>
</dbReference>
<dbReference type="GO" id="GO:0016787">
    <property type="term" value="F:hydrolase activity"/>
    <property type="evidence" value="ECO:0007669"/>
    <property type="project" value="UniProtKB-KW"/>
</dbReference>
<gene>
    <name evidence="3" type="ORF">MM415B01480_0003</name>
</gene>
<evidence type="ECO:0000259" key="2">
    <source>
        <dbReference type="PROSITE" id="PS51462"/>
    </source>
</evidence>
<accession>A0A6M3ILC8</accession>
<evidence type="ECO:0000256" key="1">
    <source>
        <dbReference type="ARBA" id="ARBA00022801"/>
    </source>
</evidence>
<evidence type="ECO:0000313" key="3">
    <source>
        <dbReference type="EMBL" id="QJA58204.1"/>
    </source>
</evidence>
<dbReference type="PROSITE" id="PS51462">
    <property type="entry name" value="NUDIX"/>
    <property type="match status" value="1"/>
</dbReference>
<dbReference type="InterPro" id="IPR000086">
    <property type="entry name" value="NUDIX_hydrolase_dom"/>
</dbReference>
<dbReference type="EMBL" id="MT141313">
    <property type="protein sequence ID" value="QJA58204.1"/>
    <property type="molecule type" value="Genomic_DNA"/>
</dbReference>
<sequence>MTDYVVGFLFSEDRRRVALIRKTRPEWQAGMLNGPGGKIEQGEVLEETMRREFLEEAGCDIENWQKIAILICPSNRVYFFRAFTGNLDGIKTGIQSCTDERIDVFDVDVFLLWYRKKAVWPTCWMIQMCLDDDVRFPVIIEYQIDGRRR</sequence>
<protein>
    <recommendedName>
        <fullName evidence="2">Nudix hydrolase domain-containing protein</fullName>
    </recommendedName>
</protein>